<keyword evidence="1" id="KW-0472">Membrane</keyword>
<keyword evidence="1" id="KW-0812">Transmembrane</keyword>
<reference evidence="3" key="1">
    <citation type="journal article" date="2020" name="Stud. Mycol.">
        <title>101 Dothideomycetes genomes: a test case for predicting lifestyles and emergence of pathogens.</title>
        <authorList>
            <person name="Haridas S."/>
            <person name="Albert R."/>
            <person name="Binder M."/>
            <person name="Bloem J."/>
            <person name="Labutti K."/>
            <person name="Salamov A."/>
            <person name="Andreopoulos B."/>
            <person name="Baker S."/>
            <person name="Barry K."/>
            <person name="Bills G."/>
            <person name="Bluhm B."/>
            <person name="Cannon C."/>
            <person name="Castanera R."/>
            <person name="Culley D."/>
            <person name="Daum C."/>
            <person name="Ezra D."/>
            <person name="Gonzalez J."/>
            <person name="Henrissat B."/>
            <person name="Kuo A."/>
            <person name="Liang C."/>
            <person name="Lipzen A."/>
            <person name="Lutzoni F."/>
            <person name="Magnuson J."/>
            <person name="Mondo S."/>
            <person name="Nolan M."/>
            <person name="Ohm R."/>
            <person name="Pangilinan J."/>
            <person name="Park H.-J."/>
            <person name="Ramirez L."/>
            <person name="Alfaro M."/>
            <person name="Sun H."/>
            <person name="Tritt A."/>
            <person name="Yoshinaga Y."/>
            <person name="Zwiers L.-H."/>
            <person name="Turgeon B."/>
            <person name="Goodwin S."/>
            <person name="Spatafora J."/>
            <person name="Crous P."/>
            <person name="Grigoriev I."/>
        </authorList>
    </citation>
    <scope>NUCLEOTIDE SEQUENCE</scope>
    <source>
        <strain evidence="3">CBS 121167</strain>
    </source>
</reference>
<gene>
    <name evidence="3" type="ORF">K452DRAFT_100800</name>
</gene>
<evidence type="ECO:0000313" key="3">
    <source>
        <dbReference type="EMBL" id="KAF2137678.1"/>
    </source>
</evidence>
<keyword evidence="1" id="KW-1133">Transmembrane helix</keyword>
<dbReference type="GeneID" id="54292389"/>
<dbReference type="AlphaFoldDB" id="A0A6A6B267"/>
<feature type="signal peptide" evidence="2">
    <location>
        <begin position="1"/>
        <end position="17"/>
    </location>
</feature>
<dbReference type="EMBL" id="ML995501">
    <property type="protein sequence ID" value="KAF2137678.1"/>
    <property type="molecule type" value="Genomic_DNA"/>
</dbReference>
<keyword evidence="2" id="KW-0732">Signal</keyword>
<evidence type="ECO:0000256" key="2">
    <source>
        <dbReference type="SAM" id="SignalP"/>
    </source>
</evidence>
<keyword evidence="4" id="KW-1185">Reference proteome</keyword>
<name>A0A6A6B267_9PEZI</name>
<feature type="transmembrane region" description="Helical" evidence="1">
    <location>
        <begin position="131"/>
        <end position="150"/>
    </location>
</feature>
<feature type="chain" id="PRO_5025651655" evidence="2">
    <location>
        <begin position="18"/>
        <end position="166"/>
    </location>
</feature>
<accession>A0A6A6B267</accession>
<evidence type="ECO:0000256" key="1">
    <source>
        <dbReference type="SAM" id="Phobius"/>
    </source>
</evidence>
<sequence length="166" mass="18286">MHLTLFTLFTFFTLTLSHRKQILMSRSYTDVIVYSVIQFEQLRRLRLCKFMVPCAFGLSPLVPFAIQHYHSMEHCTDIFHRPQPTTTTTTTPAGAVAVADGVVDAAAVDTAMADMVVVDTAVADTAEVDTAVAGMAAYSVCVVVVFARIMGRQRRRHDAEGATMLL</sequence>
<dbReference type="Proteomes" id="UP000799438">
    <property type="component" value="Unassembled WGS sequence"/>
</dbReference>
<organism evidence="3 4">
    <name type="scientific">Aplosporella prunicola CBS 121167</name>
    <dbReference type="NCBI Taxonomy" id="1176127"/>
    <lineage>
        <taxon>Eukaryota</taxon>
        <taxon>Fungi</taxon>
        <taxon>Dikarya</taxon>
        <taxon>Ascomycota</taxon>
        <taxon>Pezizomycotina</taxon>
        <taxon>Dothideomycetes</taxon>
        <taxon>Dothideomycetes incertae sedis</taxon>
        <taxon>Botryosphaeriales</taxon>
        <taxon>Aplosporellaceae</taxon>
        <taxon>Aplosporella</taxon>
    </lineage>
</organism>
<dbReference type="RefSeq" id="XP_033393393.1">
    <property type="nucleotide sequence ID" value="XM_033534899.1"/>
</dbReference>
<protein>
    <submittedName>
        <fullName evidence="3">Uncharacterized protein</fullName>
    </submittedName>
</protein>
<proteinExistence type="predicted"/>
<evidence type="ECO:0000313" key="4">
    <source>
        <dbReference type="Proteomes" id="UP000799438"/>
    </source>
</evidence>